<gene>
    <name evidence="1" type="ORF">LCGC14_3073270</name>
</gene>
<sequence>PAQTRFDETLERISGDVQRFRPLFTPGEDFDPSAFGGAIREARRGQLTAAQSRAESNLRETVAKRRLGGSSFATSEFSKLGAEFGLARAQSEAESFRDELGAFATQANIDLVNATAGIEREFREFGFAVNAAQGVAQFTSQNAQFQQGQAAAAQAGTGQLIGTIGGGILGFIYGGGPAGAVVGSQIGGQIGGSLASSDRPTSTRGGVG</sequence>
<name>A0A0F8YN36_9ZZZZ</name>
<dbReference type="EMBL" id="LAZR01065429">
    <property type="protein sequence ID" value="KKK55564.1"/>
    <property type="molecule type" value="Genomic_DNA"/>
</dbReference>
<feature type="non-terminal residue" evidence="1">
    <location>
        <position position="1"/>
    </location>
</feature>
<organism evidence="1">
    <name type="scientific">marine sediment metagenome</name>
    <dbReference type="NCBI Taxonomy" id="412755"/>
    <lineage>
        <taxon>unclassified sequences</taxon>
        <taxon>metagenomes</taxon>
        <taxon>ecological metagenomes</taxon>
    </lineage>
</organism>
<reference evidence="1" key="1">
    <citation type="journal article" date="2015" name="Nature">
        <title>Complex archaea that bridge the gap between prokaryotes and eukaryotes.</title>
        <authorList>
            <person name="Spang A."/>
            <person name="Saw J.H."/>
            <person name="Jorgensen S.L."/>
            <person name="Zaremba-Niedzwiedzka K."/>
            <person name="Martijn J."/>
            <person name="Lind A.E."/>
            <person name="van Eijk R."/>
            <person name="Schleper C."/>
            <person name="Guy L."/>
            <person name="Ettema T.J."/>
        </authorList>
    </citation>
    <scope>NUCLEOTIDE SEQUENCE</scope>
</reference>
<protein>
    <submittedName>
        <fullName evidence="1">Uncharacterized protein</fullName>
    </submittedName>
</protein>
<accession>A0A0F8YN36</accession>
<evidence type="ECO:0000313" key="1">
    <source>
        <dbReference type="EMBL" id="KKK55564.1"/>
    </source>
</evidence>
<comment type="caution">
    <text evidence="1">The sequence shown here is derived from an EMBL/GenBank/DDBJ whole genome shotgun (WGS) entry which is preliminary data.</text>
</comment>
<dbReference type="AlphaFoldDB" id="A0A0F8YN36"/>
<proteinExistence type="predicted"/>